<evidence type="ECO:0000256" key="1">
    <source>
        <dbReference type="SAM" id="MobiDB-lite"/>
    </source>
</evidence>
<feature type="compositionally biased region" description="Acidic residues" evidence="1">
    <location>
        <begin position="965"/>
        <end position="988"/>
    </location>
</feature>
<gene>
    <name evidence="2" type="ORF">SLS55_007845</name>
</gene>
<organism evidence="2 3">
    <name type="scientific">Diplodia seriata</name>
    <dbReference type="NCBI Taxonomy" id="420778"/>
    <lineage>
        <taxon>Eukaryota</taxon>
        <taxon>Fungi</taxon>
        <taxon>Dikarya</taxon>
        <taxon>Ascomycota</taxon>
        <taxon>Pezizomycotina</taxon>
        <taxon>Dothideomycetes</taxon>
        <taxon>Dothideomycetes incertae sedis</taxon>
        <taxon>Botryosphaeriales</taxon>
        <taxon>Botryosphaeriaceae</taxon>
        <taxon>Diplodia</taxon>
    </lineage>
</organism>
<feature type="region of interest" description="Disordered" evidence="1">
    <location>
        <begin position="852"/>
        <end position="873"/>
    </location>
</feature>
<dbReference type="CDD" id="cd09917">
    <property type="entry name" value="F-box_SF"/>
    <property type="match status" value="1"/>
</dbReference>
<sequence length="1016" mass="115915">MHIDRVGLLIEEFLDFDDDDDDNELIAYPGPLRLQPARMADTNAKSIIDLPEDIILEILEYFDLNMYMEEHWVRGMPGICAKRDSRIDTLLSLSLVCKSFSRLAQPLLYKYPRELQVPSVRRQFTRTVASRPDLAARVRYVVYEVHGEQFTGTRESRPGTESRQLYKHLVPQITIGDKRAFLRALYGGDIDAEYAFLFYLLPAMSTLRFSLPEILARTISWTMDLLEYSLKSHRKTGNRGPFCSLRTLFLGWNSERSPMYRIIIDPGIVQNFASLPFLSDVSFLRPQDSSARLDQPWDKFRSPIKSLHFLQATLRIDFLTGLFSICHDLKRLSFIWFTEGEVCSLFGYLYRWMQVICYCVPALESLELSVMDTTTVWNSQSIRLEKRDPIGQYLKEFRNLRHLKIAGFFLTGIPPEHDADDIYSLSLGVPEWLDINGLPISLEELVIDCEGRSKEILNEILSYLDPTGFIATRFEDAREVGTLKHAVTWRLGALADCCRVSKRFCEVSRPILYKAFCDYGKLSRRLRFINTLATYPNLAGYVKELHLGYHDSHTWYYKLEEPREINTTFDDLMRKARTIEMGDRKDEWLQALQLQTSPLDDVDLPVLLSLVPSLEVLSFGAHDEGDLLRFHWTFNFMILTVLNLRRGELDANPWEKLRKFAFRLSYRDRFVDDAGALITIITMEPFFSSLRSLQITGAEGPQSEDELDIAAQPFDKIQNVPKASPIDTLHLEAGKMDMLSICIPIDAARALKSFTLSYTTSYAATGMLACACIIVDRLRDHHASTLEHLALVPNERECAYDTDDNAPHTPLTAAQLRSFTALRHLELSACFLPWLVDSSGNAPLPVGEGRDMILAPPPPPPTPSPSQLRTAPLPPSLERLTIDGYGIEIDALEDWLWALVERREHGALASLRAIELTRMVTDGLTEEEFLSLGEFWTQVGVKFTVNGLWDAGMFFAEIADMPEGALDDDEPLESESEGEHADEYEDEDWYGKGDFGDHKELDGADEDDDEDEDEEE</sequence>
<feature type="compositionally biased region" description="Acidic residues" evidence="1">
    <location>
        <begin position="1003"/>
        <end position="1016"/>
    </location>
</feature>
<comment type="caution">
    <text evidence="2">The sequence shown here is derived from an EMBL/GenBank/DDBJ whole genome shotgun (WGS) entry which is preliminary data.</text>
</comment>
<dbReference type="Proteomes" id="UP001430584">
    <property type="component" value="Unassembled WGS sequence"/>
</dbReference>
<reference evidence="2 3" key="1">
    <citation type="submission" date="2024-02" db="EMBL/GenBank/DDBJ databases">
        <title>De novo assembly and annotation of 12 fungi associated with fruit tree decline syndrome in Ontario, Canada.</title>
        <authorList>
            <person name="Sulman M."/>
            <person name="Ellouze W."/>
            <person name="Ilyukhin E."/>
        </authorList>
    </citation>
    <scope>NUCLEOTIDE SEQUENCE [LARGE SCALE GENOMIC DNA]</scope>
    <source>
        <strain evidence="2 3">FDS-637</strain>
    </source>
</reference>
<dbReference type="EMBL" id="JAJVCZ030000008">
    <property type="protein sequence ID" value="KAL0257035.1"/>
    <property type="molecule type" value="Genomic_DNA"/>
</dbReference>
<feature type="compositionally biased region" description="Basic and acidic residues" evidence="1">
    <location>
        <begin position="989"/>
        <end position="1002"/>
    </location>
</feature>
<feature type="region of interest" description="Disordered" evidence="1">
    <location>
        <begin position="964"/>
        <end position="1016"/>
    </location>
</feature>
<keyword evidence="3" id="KW-1185">Reference proteome</keyword>
<feature type="compositionally biased region" description="Pro residues" evidence="1">
    <location>
        <begin position="855"/>
        <end position="864"/>
    </location>
</feature>
<protein>
    <recommendedName>
        <fullName evidence="4">F-box domain-containing protein</fullName>
    </recommendedName>
</protein>
<evidence type="ECO:0008006" key="4">
    <source>
        <dbReference type="Google" id="ProtNLM"/>
    </source>
</evidence>
<accession>A0ABR3C8R2</accession>
<evidence type="ECO:0000313" key="3">
    <source>
        <dbReference type="Proteomes" id="UP001430584"/>
    </source>
</evidence>
<name>A0ABR3C8R2_9PEZI</name>
<evidence type="ECO:0000313" key="2">
    <source>
        <dbReference type="EMBL" id="KAL0257035.1"/>
    </source>
</evidence>
<dbReference type="SUPFAM" id="SSF52047">
    <property type="entry name" value="RNI-like"/>
    <property type="match status" value="1"/>
</dbReference>
<dbReference type="GeneID" id="92011930"/>
<dbReference type="RefSeq" id="XP_066630064.1">
    <property type="nucleotide sequence ID" value="XM_066779260.1"/>
</dbReference>
<proteinExistence type="predicted"/>